<dbReference type="InterPro" id="IPR001610">
    <property type="entry name" value="PAC"/>
</dbReference>
<dbReference type="SUPFAM" id="SSF55874">
    <property type="entry name" value="ATPase domain of HSP90 chaperone/DNA topoisomerase II/histidine kinase"/>
    <property type="match status" value="1"/>
</dbReference>
<dbReference type="InterPro" id="IPR005467">
    <property type="entry name" value="His_kinase_dom"/>
</dbReference>
<evidence type="ECO:0000256" key="2">
    <source>
        <dbReference type="ARBA" id="ARBA00012438"/>
    </source>
</evidence>
<dbReference type="Gene3D" id="1.10.287.130">
    <property type="match status" value="1"/>
</dbReference>
<dbReference type="InterPro" id="IPR013655">
    <property type="entry name" value="PAS_fold_3"/>
</dbReference>
<evidence type="ECO:0000256" key="4">
    <source>
        <dbReference type="SAM" id="Coils"/>
    </source>
</evidence>
<dbReference type="Pfam" id="PF08447">
    <property type="entry name" value="PAS_3"/>
    <property type="match status" value="1"/>
</dbReference>
<reference evidence="8 9" key="2">
    <citation type="journal article" date="2022" name="Mar. Drugs">
        <title>Bioassay-Guided Fractionation Leads to the Detection of Cholic Acid Generated by the Rare Thalassomonas sp.</title>
        <authorList>
            <person name="Pheiffer F."/>
            <person name="Schneider Y.K."/>
            <person name="Hansen E.H."/>
            <person name="Andersen J.H."/>
            <person name="Isaksson J."/>
            <person name="Busche T."/>
            <person name="R C."/>
            <person name="Kalinowski J."/>
            <person name="Zyl L.V."/>
            <person name="Trindade M."/>
        </authorList>
    </citation>
    <scope>NUCLEOTIDE SEQUENCE [LARGE SCALE GENOMIC DNA]</scope>
    <source>
        <strain evidence="8 9">XOM25</strain>
    </source>
</reference>
<dbReference type="PROSITE" id="PS50113">
    <property type="entry name" value="PAC"/>
    <property type="match status" value="1"/>
</dbReference>
<dbReference type="CDD" id="cd00130">
    <property type="entry name" value="PAS"/>
    <property type="match status" value="1"/>
</dbReference>
<accession>A0AAF0C7N9</accession>
<dbReference type="Proteomes" id="UP000032352">
    <property type="component" value="Chromosome"/>
</dbReference>
<evidence type="ECO:0000256" key="1">
    <source>
        <dbReference type="ARBA" id="ARBA00000085"/>
    </source>
</evidence>
<dbReference type="Pfam" id="PF02518">
    <property type="entry name" value="HATPase_c"/>
    <property type="match status" value="1"/>
</dbReference>
<dbReference type="InterPro" id="IPR011990">
    <property type="entry name" value="TPR-like_helical_dom_sf"/>
</dbReference>
<dbReference type="InterPro" id="IPR036890">
    <property type="entry name" value="HATPase_C_sf"/>
</dbReference>
<gene>
    <name evidence="8" type="ORF">SG34_019395</name>
</gene>
<dbReference type="SMART" id="SM00387">
    <property type="entry name" value="HATPase_c"/>
    <property type="match status" value="1"/>
</dbReference>
<dbReference type="Pfam" id="PF13424">
    <property type="entry name" value="TPR_12"/>
    <property type="match status" value="2"/>
</dbReference>
<dbReference type="Gene3D" id="1.25.40.10">
    <property type="entry name" value="Tetratricopeptide repeat domain"/>
    <property type="match status" value="2"/>
</dbReference>
<dbReference type="SUPFAM" id="SSF48452">
    <property type="entry name" value="TPR-like"/>
    <property type="match status" value="3"/>
</dbReference>
<dbReference type="Gene3D" id="3.30.565.10">
    <property type="entry name" value="Histidine kinase-like ATPase, C-terminal domain"/>
    <property type="match status" value="1"/>
</dbReference>
<name>A0AAF0C7N9_9GAMM</name>
<dbReference type="InterPro" id="IPR035965">
    <property type="entry name" value="PAS-like_dom_sf"/>
</dbReference>
<dbReference type="PRINTS" id="PR00344">
    <property type="entry name" value="BCTRLSENSOR"/>
</dbReference>
<keyword evidence="3" id="KW-0802">TPR repeat</keyword>
<comment type="catalytic activity">
    <reaction evidence="1">
        <text>ATP + protein L-histidine = ADP + protein N-phospho-L-histidine.</text>
        <dbReference type="EC" id="2.7.13.3"/>
    </reaction>
</comment>
<dbReference type="EC" id="2.7.13.3" evidence="2"/>
<dbReference type="PROSITE" id="PS50005">
    <property type="entry name" value="TPR"/>
    <property type="match status" value="2"/>
</dbReference>
<feature type="chain" id="PRO_5042180779" description="histidine kinase" evidence="5">
    <location>
        <begin position="24"/>
        <end position="942"/>
    </location>
</feature>
<feature type="domain" description="PAC" evidence="7">
    <location>
        <begin position="601"/>
        <end position="654"/>
    </location>
</feature>
<dbReference type="CDD" id="cd00075">
    <property type="entry name" value="HATPase"/>
    <property type="match status" value="1"/>
</dbReference>
<keyword evidence="5" id="KW-0732">Signal</keyword>
<dbReference type="KEGG" id="tvd:SG34_019395"/>
<dbReference type="SMART" id="SM00028">
    <property type="entry name" value="TPR"/>
    <property type="match status" value="7"/>
</dbReference>
<dbReference type="PROSITE" id="PS50109">
    <property type="entry name" value="HIS_KIN"/>
    <property type="match status" value="1"/>
</dbReference>
<organism evidence="8 9">
    <name type="scientific">Thalassomonas viridans</name>
    <dbReference type="NCBI Taxonomy" id="137584"/>
    <lineage>
        <taxon>Bacteria</taxon>
        <taxon>Pseudomonadati</taxon>
        <taxon>Pseudomonadota</taxon>
        <taxon>Gammaproteobacteria</taxon>
        <taxon>Alteromonadales</taxon>
        <taxon>Colwelliaceae</taxon>
        <taxon>Thalassomonas</taxon>
    </lineage>
</organism>
<evidence type="ECO:0000313" key="8">
    <source>
        <dbReference type="EMBL" id="WDE03541.1"/>
    </source>
</evidence>
<proteinExistence type="predicted"/>
<feature type="domain" description="Histidine kinase" evidence="6">
    <location>
        <begin position="706"/>
        <end position="938"/>
    </location>
</feature>
<feature type="repeat" description="TPR" evidence="3">
    <location>
        <begin position="207"/>
        <end position="240"/>
    </location>
</feature>
<dbReference type="PANTHER" id="PTHR43065">
    <property type="entry name" value="SENSOR HISTIDINE KINASE"/>
    <property type="match status" value="1"/>
</dbReference>
<dbReference type="EMBL" id="CP059733">
    <property type="protein sequence ID" value="WDE03541.1"/>
    <property type="molecule type" value="Genomic_DNA"/>
</dbReference>
<dbReference type="RefSeq" id="WP_044840987.1">
    <property type="nucleotide sequence ID" value="NZ_CP059733.1"/>
</dbReference>
<sequence>MSKHLAFFLTLASCCYLAPLSFAAPQEVPGALSTQETAIARASDSEKIPLIIDFLYKNVHFMQDKSLAYCRQALAILAKHPNPDYESQIMSYQATANMYLGKTTLATEQITRALALADSQNNDANRILAYKVMGRIQASLFQHQAALATLEKSYDIAVKTDDNRNQAGLLRLMAYEYRNLSLLGKSLEFHLQSKKLYQALGDNKQSAHQLANAGSLYRSIGDLDTALDYLLQALKVMQDLGDAQALAILYNNTARVYQSLGDYNQALVMYQESLTIKEELGYRRGIVLTLLNMGESYRLAGENTEALNKLEKALALAREIKHTVREGVAALHLGKLYREQQDFPHAEGYLTTALDIFTRAENPSRIADVKLAMGKMRTMQGEHRVAIEMLKQSIKIADKASANATVLAAYRELSLNYEQIGEFQLALAANKNYQGLQKEISGQKSQQRIDVLRVSYNLDQKQRQIESLTQKNKISALEITNQIAKRNTYLIALFFSFSLLAFVYYRINTRRQLATERKALQEITVSKERLKLALWGGGNELWDWDLGSHQVTRINHFSDISLPEAYPDNDIAPLKGSVHPDDYPLLALSLEQYLTSHLGFFEACYRLKRKDGSWMWVLDRGKAVEFDLQGNPTRITGTLRDISDLKSHEQALIKLNAELELRVEKRTAALKVANRELQDKIEELKDLQLTLVEVEKIASLARLVSGIAHEINTPLGITITAVSALKELTEAFIGSFHAQKLTRSEMENFISRLQTSCELIENNAARSSALIQTFKQVSVDQSSENAKNFDLQGCIEQAFTGFKSQLAQGEHSYSIACPRSITIFSYPESLIQVMAILIENSLFHGFEKTKGGVIRITLSKNQDRVYIEYQDNGQGIKQEDIDQLFEPFYTTKRNKNFTGLGLHIAYNQVSHRLGGSIFYQMPPPETGAAFTICIPADISRKV</sequence>
<keyword evidence="9" id="KW-1185">Reference proteome</keyword>
<dbReference type="InterPro" id="IPR004358">
    <property type="entry name" value="Sig_transdc_His_kin-like_C"/>
</dbReference>
<dbReference type="SMART" id="SM00086">
    <property type="entry name" value="PAC"/>
    <property type="match status" value="1"/>
</dbReference>
<protein>
    <recommendedName>
        <fullName evidence="2">histidine kinase</fullName>
        <ecNumber evidence="2">2.7.13.3</ecNumber>
    </recommendedName>
</protein>
<evidence type="ECO:0000259" key="6">
    <source>
        <dbReference type="PROSITE" id="PS50109"/>
    </source>
</evidence>
<dbReference type="AlphaFoldDB" id="A0AAF0C7N9"/>
<dbReference type="NCBIfam" id="TIGR00229">
    <property type="entry name" value="sensory_box"/>
    <property type="match status" value="1"/>
</dbReference>
<dbReference type="Gene3D" id="3.30.450.20">
    <property type="entry name" value="PAS domain"/>
    <property type="match status" value="1"/>
</dbReference>
<reference evidence="8 9" key="1">
    <citation type="journal article" date="2015" name="Genome Announc.">
        <title>Draft Genome Sequences of Marine Isolates of Thalassomonas viridans and Thalassomonas actiniarum.</title>
        <authorList>
            <person name="Olonade I."/>
            <person name="van Zyl L.J."/>
            <person name="Trindade M."/>
        </authorList>
    </citation>
    <scope>NUCLEOTIDE SEQUENCE [LARGE SCALE GENOMIC DNA]</scope>
    <source>
        <strain evidence="8 9">XOM25</strain>
    </source>
</reference>
<feature type="signal peptide" evidence="5">
    <location>
        <begin position="1"/>
        <end position="23"/>
    </location>
</feature>
<evidence type="ECO:0000256" key="5">
    <source>
        <dbReference type="SAM" id="SignalP"/>
    </source>
</evidence>
<evidence type="ECO:0000256" key="3">
    <source>
        <dbReference type="PROSITE-ProRule" id="PRU00339"/>
    </source>
</evidence>
<dbReference type="InterPro" id="IPR000014">
    <property type="entry name" value="PAS"/>
</dbReference>
<dbReference type="InterPro" id="IPR000700">
    <property type="entry name" value="PAS-assoc_C"/>
</dbReference>
<feature type="coiled-coil region" evidence="4">
    <location>
        <begin position="656"/>
        <end position="697"/>
    </location>
</feature>
<keyword evidence="4" id="KW-0175">Coiled coil</keyword>
<dbReference type="PANTHER" id="PTHR43065:SF47">
    <property type="match status" value="1"/>
</dbReference>
<dbReference type="GO" id="GO:0004673">
    <property type="term" value="F:protein histidine kinase activity"/>
    <property type="evidence" value="ECO:0007669"/>
    <property type="project" value="UniProtKB-EC"/>
</dbReference>
<feature type="repeat" description="TPR" evidence="3">
    <location>
        <begin position="247"/>
        <end position="280"/>
    </location>
</feature>
<evidence type="ECO:0000259" key="7">
    <source>
        <dbReference type="PROSITE" id="PS50113"/>
    </source>
</evidence>
<dbReference type="InterPro" id="IPR003594">
    <property type="entry name" value="HATPase_dom"/>
</dbReference>
<dbReference type="InterPro" id="IPR019734">
    <property type="entry name" value="TPR_rpt"/>
</dbReference>
<dbReference type="SUPFAM" id="SSF55785">
    <property type="entry name" value="PYP-like sensor domain (PAS domain)"/>
    <property type="match status" value="1"/>
</dbReference>
<evidence type="ECO:0000313" key="9">
    <source>
        <dbReference type="Proteomes" id="UP000032352"/>
    </source>
</evidence>